<dbReference type="eggNOG" id="COG1741">
    <property type="taxonomic scope" value="Bacteria"/>
</dbReference>
<evidence type="ECO:0000313" key="5">
    <source>
        <dbReference type="EMBL" id="ABR47649.1"/>
    </source>
</evidence>
<proteinExistence type="inferred from homology"/>
<evidence type="ECO:0000256" key="1">
    <source>
        <dbReference type="ARBA" id="ARBA00008416"/>
    </source>
</evidence>
<dbReference type="PANTHER" id="PTHR13903">
    <property type="entry name" value="PIRIN-RELATED"/>
    <property type="match status" value="1"/>
</dbReference>
<name>A6TN81_ALKMQ</name>
<comment type="similarity">
    <text evidence="1 2">Belongs to the pirin family.</text>
</comment>
<evidence type="ECO:0000259" key="4">
    <source>
        <dbReference type="Pfam" id="PF05726"/>
    </source>
</evidence>
<dbReference type="InterPro" id="IPR012093">
    <property type="entry name" value="Pirin"/>
</dbReference>
<dbReference type="CDD" id="cd02909">
    <property type="entry name" value="cupin_pirin_N"/>
    <property type="match status" value="1"/>
</dbReference>
<dbReference type="InterPro" id="IPR014710">
    <property type="entry name" value="RmlC-like_jellyroll"/>
</dbReference>
<dbReference type="SUPFAM" id="SSF51182">
    <property type="entry name" value="RmlC-like cupins"/>
    <property type="match status" value="1"/>
</dbReference>
<keyword evidence="6" id="KW-1185">Reference proteome</keyword>
<dbReference type="EMBL" id="CP000724">
    <property type="protein sequence ID" value="ABR47649.1"/>
    <property type="molecule type" value="Genomic_DNA"/>
</dbReference>
<dbReference type="RefSeq" id="WP_012062690.1">
    <property type="nucleotide sequence ID" value="NC_009633.1"/>
</dbReference>
<dbReference type="AlphaFoldDB" id="A6TN81"/>
<dbReference type="Proteomes" id="UP000001572">
    <property type="component" value="Chromosome"/>
</dbReference>
<protein>
    <submittedName>
        <fullName evidence="5">Pirin domain protein</fullName>
    </submittedName>
</protein>
<dbReference type="InterPro" id="IPR011051">
    <property type="entry name" value="RmlC_Cupin_sf"/>
</dbReference>
<evidence type="ECO:0000259" key="3">
    <source>
        <dbReference type="Pfam" id="PF02678"/>
    </source>
</evidence>
<dbReference type="HOGENOM" id="CLU_833215_0_0_9"/>
<reference evidence="6" key="1">
    <citation type="journal article" date="2016" name="Genome Announc.">
        <title>Complete genome sequence of Alkaliphilus metalliredigens strain QYMF, an alkaliphilic and metal-reducing bacterium isolated from borax-contaminated leachate ponds.</title>
        <authorList>
            <person name="Hwang C."/>
            <person name="Copeland A."/>
            <person name="Lucas S."/>
            <person name="Lapidus A."/>
            <person name="Barry K."/>
            <person name="Detter J.C."/>
            <person name="Glavina Del Rio T."/>
            <person name="Hammon N."/>
            <person name="Israni S."/>
            <person name="Dalin E."/>
            <person name="Tice H."/>
            <person name="Pitluck S."/>
            <person name="Chertkov O."/>
            <person name="Brettin T."/>
            <person name="Bruce D."/>
            <person name="Han C."/>
            <person name="Schmutz J."/>
            <person name="Larimer F."/>
            <person name="Land M.L."/>
            <person name="Hauser L."/>
            <person name="Kyrpides N."/>
            <person name="Mikhailova N."/>
            <person name="Ye Q."/>
            <person name="Zhou J."/>
            <person name="Richardson P."/>
            <person name="Fields M.W."/>
        </authorList>
    </citation>
    <scope>NUCLEOTIDE SEQUENCE [LARGE SCALE GENOMIC DNA]</scope>
    <source>
        <strain evidence="6">QYMF</strain>
    </source>
</reference>
<sequence>MSKKIIDIKPFEFRDDVGDPFLARMHHVDYYPKSNGHMEVPEAQLVGKHSGEDFDFSSDFKMYYGKGVPGFPSHPHRGFETVTVVLQGYVDHSDSDGASGRYGAGDVQWMTAGSGMQHAEMFPLIHDDQENTMELFQIWLNLPSKDKFVKPSYKMLWAEDMKVIEEKDEAGNTATINLIAGSYKGIKSLDPNPDSWANNRDNHVGIWTIQMEPGSSFTLPNISSTLNRNLYFYQGDSITLDDVPIKEHSIIKLVGDEEIKVTNGNHKSYLLLLEGEPINEPVVNYGPFVMNTKEEIDQAYKDYHATGFGGWPWDQRDPVSPKDVGRFARYDEHRIEIPK</sequence>
<dbReference type="Pfam" id="PF02678">
    <property type="entry name" value="Pirin"/>
    <property type="match status" value="1"/>
</dbReference>
<dbReference type="InterPro" id="IPR008778">
    <property type="entry name" value="Pirin_C_dom"/>
</dbReference>
<feature type="domain" description="Pirin C-terminal" evidence="4">
    <location>
        <begin position="207"/>
        <end position="309"/>
    </location>
</feature>
<evidence type="ECO:0000313" key="6">
    <source>
        <dbReference type="Proteomes" id="UP000001572"/>
    </source>
</evidence>
<organism evidence="5 6">
    <name type="scientific">Alkaliphilus metalliredigens (strain QYMF)</name>
    <dbReference type="NCBI Taxonomy" id="293826"/>
    <lineage>
        <taxon>Bacteria</taxon>
        <taxon>Bacillati</taxon>
        <taxon>Bacillota</taxon>
        <taxon>Clostridia</taxon>
        <taxon>Peptostreptococcales</taxon>
        <taxon>Natronincolaceae</taxon>
        <taxon>Alkaliphilus</taxon>
    </lineage>
</organism>
<dbReference type="CDD" id="cd02247">
    <property type="entry name" value="cupin_pirin_C"/>
    <property type="match status" value="1"/>
</dbReference>
<dbReference type="InterPro" id="IPR003829">
    <property type="entry name" value="Pirin_N_dom"/>
</dbReference>
<dbReference type="PANTHER" id="PTHR13903:SF8">
    <property type="entry name" value="PIRIN"/>
    <property type="match status" value="1"/>
</dbReference>
<feature type="domain" description="Pirin N-terminal" evidence="3">
    <location>
        <begin position="54"/>
        <end position="140"/>
    </location>
</feature>
<gene>
    <name evidence="5" type="ordered locus">Amet_1450</name>
</gene>
<evidence type="ECO:0000256" key="2">
    <source>
        <dbReference type="RuleBase" id="RU003457"/>
    </source>
</evidence>
<accession>A6TN81</accession>
<dbReference type="Gene3D" id="2.60.120.10">
    <property type="entry name" value="Jelly Rolls"/>
    <property type="match status" value="2"/>
</dbReference>
<dbReference type="Pfam" id="PF05726">
    <property type="entry name" value="Pirin_C"/>
    <property type="match status" value="1"/>
</dbReference>
<dbReference type="KEGG" id="amt:Amet_1450"/>